<evidence type="ECO:0000313" key="2">
    <source>
        <dbReference type="EMBL" id="MXU89912.1"/>
    </source>
</evidence>
<dbReference type="AlphaFoldDB" id="A0A6B0UJQ6"/>
<evidence type="ECO:0000256" key="1">
    <source>
        <dbReference type="SAM" id="MobiDB-lite"/>
    </source>
</evidence>
<reference evidence="2" key="1">
    <citation type="submission" date="2019-12" db="EMBL/GenBank/DDBJ databases">
        <title>An insight into the sialome of adult female Ixodes ricinus ticks feeding for 6 days.</title>
        <authorList>
            <person name="Perner J."/>
            <person name="Ribeiro J.M.C."/>
        </authorList>
    </citation>
    <scope>NUCLEOTIDE SEQUENCE</scope>
    <source>
        <strain evidence="2">Semi-engorged</strain>
        <tissue evidence="2">Salivary glands</tissue>
    </source>
</reference>
<name>A0A6B0UJQ6_IXORI</name>
<sequence>MRPCGCPLPCVALTSSMAAHLSAMCARAVPCRGRAWPVPAAGGRNDLSKTAVSPGRPGAAPAACLGHHPAALDSTAVPMQYLGETKGHLCDSSSRCRRRRRSAPGGRNDAP</sequence>
<feature type="region of interest" description="Disordered" evidence="1">
    <location>
        <begin position="86"/>
        <end position="111"/>
    </location>
</feature>
<dbReference type="EMBL" id="GIFC01007829">
    <property type="protein sequence ID" value="MXU89912.1"/>
    <property type="molecule type" value="Transcribed_RNA"/>
</dbReference>
<protein>
    <submittedName>
        <fullName evidence="2">Putative secreted protein</fullName>
    </submittedName>
</protein>
<accession>A0A6B0UJQ6</accession>
<proteinExistence type="predicted"/>
<organism evidence="2">
    <name type="scientific">Ixodes ricinus</name>
    <name type="common">Common tick</name>
    <name type="synonym">Acarus ricinus</name>
    <dbReference type="NCBI Taxonomy" id="34613"/>
    <lineage>
        <taxon>Eukaryota</taxon>
        <taxon>Metazoa</taxon>
        <taxon>Ecdysozoa</taxon>
        <taxon>Arthropoda</taxon>
        <taxon>Chelicerata</taxon>
        <taxon>Arachnida</taxon>
        <taxon>Acari</taxon>
        <taxon>Parasitiformes</taxon>
        <taxon>Ixodida</taxon>
        <taxon>Ixodoidea</taxon>
        <taxon>Ixodidae</taxon>
        <taxon>Ixodinae</taxon>
        <taxon>Ixodes</taxon>
    </lineage>
</organism>